<dbReference type="RefSeq" id="WP_148621936.1">
    <property type="nucleotide sequence ID" value="NZ_SDGZ01000007.1"/>
</dbReference>
<dbReference type="GO" id="GO:0016829">
    <property type="term" value="F:lyase activity"/>
    <property type="evidence" value="ECO:0007669"/>
    <property type="project" value="UniProtKB-KW"/>
</dbReference>
<dbReference type="Proteomes" id="UP000371977">
    <property type="component" value="Unassembled WGS sequence"/>
</dbReference>
<protein>
    <recommendedName>
        <fullName evidence="3">[Citrate [pro-3S]-lyase] ligase</fullName>
        <ecNumber evidence="3">6.2.1.22</ecNumber>
    </recommendedName>
</protein>
<reference evidence="5 6" key="1">
    <citation type="submission" date="2019-01" db="EMBL/GenBank/DDBJ databases">
        <title>Weissella sp. nov., a novel lactic acid bacterium isolated from animal feces.</title>
        <authorList>
            <person name="Wang L.-T."/>
        </authorList>
    </citation>
    <scope>NUCLEOTIDE SEQUENCE [LARGE SCALE GENOMIC DNA]</scope>
    <source>
        <strain evidence="5 6">8H-2</strain>
    </source>
</reference>
<evidence type="ECO:0000256" key="1">
    <source>
        <dbReference type="ARBA" id="ARBA00022741"/>
    </source>
</evidence>
<feature type="domain" description="Citrate lyase ligase C-terminal" evidence="4">
    <location>
        <begin position="149"/>
        <end position="330"/>
    </location>
</feature>
<evidence type="ECO:0000313" key="5">
    <source>
        <dbReference type="EMBL" id="TYC50610.1"/>
    </source>
</evidence>
<dbReference type="PANTHER" id="PTHR40599">
    <property type="entry name" value="[CITRATE [PRO-3S]-LYASE] LIGASE"/>
    <property type="match status" value="1"/>
</dbReference>
<keyword evidence="6" id="KW-1185">Reference proteome</keyword>
<dbReference type="SMART" id="SM00764">
    <property type="entry name" value="Citrate_ly_lig"/>
    <property type="match status" value="1"/>
</dbReference>
<organism evidence="5 6">
    <name type="scientific">Weissella muntiaci</name>
    <dbReference type="NCBI Taxonomy" id="2508881"/>
    <lineage>
        <taxon>Bacteria</taxon>
        <taxon>Bacillati</taxon>
        <taxon>Bacillota</taxon>
        <taxon>Bacilli</taxon>
        <taxon>Lactobacillales</taxon>
        <taxon>Lactobacillaceae</taxon>
        <taxon>Weissella</taxon>
    </lineage>
</organism>
<dbReference type="InterPro" id="IPR005216">
    <property type="entry name" value="Citrate_lyase_ligase"/>
</dbReference>
<dbReference type="InterPro" id="IPR013166">
    <property type="entry name" value="Citrate_lyase_ligase_C"/>
</dbReference>
<proteinExistence type="predicted"/>
<sequence>MEEVRDLFLRIPRVKKEWQTFLTQMGINDFGANEILAISEVIGIFVDGKLIATGSLAGNVLKYIAASDEAGNSASLFNRIVSELINRLRQRGVFHAFVFTKPQYVKSFEHVGFVTLAQSTNGAVLEVGKPAIQDFLAQISKPKPSDKQIAAIVMNANPFTLGHRYLVEKAARENDLVYVFVVSENQALFSSQERLALVRVGTHDLKNVVVLSGGDYMVSYATFPAYFIKSPDQVIDYQTTLDARIFGNWIGPNLGITKRYLGSEPLSHTTNIYNQALQRELSGQIDVEIVDRKRQPDGNVYSARMVRQMIAEQNLEATKLLVPPSTYSFIKEHQTVLLERIKKGQKIDGN</sequence>
<dbReference type="NCBIfam" id="TIGR00125">
    <property type="entry name" value="cyt_tran_rel"/>
    <property type="match status" value="1"/>
</dbReference>
<dbReference type="EC" id="6.2.1.22" evidence="3"/>
<keyword evidence="1 3" id="KW-0547">Nucleotide-binding</keyword>
<evidence type="ECO:0000256" key="2">
    <source>
        <dbReference type="ARBA" id="ARBA00022840"/>
    </source>
</evidence>
<dbReference type="InterPro" id="IPR014729">
    <property type="entry name" value="Rossmann-like_a/b/a_fold"/>
</dbReference>
<dbReference type="SUPFAM" id="SSF52374">
    <property type="entry name" value="Nucleotidylyl transferase"/>
    <property type="match status" value="1"/>
</dbReference>
<keyword evidence="5" id="KW-0456">Lyase</keyword>
<gene>
    <name evidence="5" type="primary">citC</name>
    <name evidence="5" type="ORF">ESZ50_02025</name>
</gene>
<dbReference type="AlphaFoldDB" id="A0A6C2C997"/>
<comment type="function">
    <text evidence="3">Acetylation of prosthetic group (2-(5''-phosphoribosyl)-3'-dephosphocoenzyme-A) of the gamma subunit of citrate lyase.</text>
</comment>
<keyword evidence="2 3" id="KW-0067">ATP-binding</keyword>
<comment type="caution">
    <text evidence="5">The sequence shown here is derived from an EMBL/GenBank/DDBJ whole genome shotgun (WGS) entry which is preliminary data.</text>
</comment>
<dbReference type="GO" id="GO:0008771">
    <property type="term" value="F:[citrate (pro-3S)-lyase] ligase activity"/>
    <property type="evidence" value="ECO:0007669"/>
    <property type="project" value="UniProtKB-EC"/>
</dbReference>
<dbReference type="Pfam" id="PF08218">
    <property type="entry name" value="Citrate_ly_lig"/>
    <property type="match status" value="1"/>
</dbReference>
<keyword evidence="3 5" id="KW-0436">Ligase</keyword>
<dbReference type="Gene3D" id="3.40.50.620">
    <property type="entry name" value="HUPs"/>
    <property type="match status" value="1"/>
</dbReference>
<accession>A0A6C2C997</accession>
<evidence type="ECO:0000313" key="6">
    <source>
        <dbReference type="Proteomes" id="UP000371977"/>
    </source>
</evidence>
<dbReference type="EMBL" id="SDGZ01000007">
    <property type="protein sequence ID" value="TYC50610.1"/>
    <property type="molecule type" value="Genomic_DNA"/>
</dbReference>
<dbReference type="PANTHER" id="PTHR40599:SF1">
    <property type="entry name" value="[CITRATE [PRO-3S]-LYASE] LIGASE"/>
    <property type="match status" value="1"/>
</dbReference>
<dbReference type="PIRSF" id="PIRSF005751">
    <property type="entry name" value="Acet_citr_lig"/>
    <property type="match status" value="1"/>
</dbReference>
<evidence type="ECO:0000259" key="4">
    <source>
        <dbReference type="SMART" id="SM00764"/>
    </source>
</evidence>
<comment type="catalytic activity">
    <reaction evidence="3">
        <text>holo-[citrate lyase ACP] + acetate + ATP = acetyl-[citrate lyase ACP] + AMP + diphosphate</text>
        <dbReference type="Rhea" id="RHEA:23788"/>
        <dbReference type="Rhea" id="RHEA-COMP:10158"/>
        <dbReference type="Rhea" id="RHEA-COMP:13710"/>
        <dbReference type="ChEBI" id="CHEBI:30089"/>
        <dbReference type="ChEBI" id="CHEBI:30616"/>
        <dbReference type="ChEBI" id="CHEBI:33019"/>
        <dbReference type="ChEBI" id="CHEBI:82683"/>
        <dbReference type="ChEBI" id="CHEBI:137976"/>
        <dbReference type="ChEBI" id="CHEBI:456215"/>
        <dbReference type="EC" id="6.2.1.22"/>
    </reaction>
</comment>
<dbReference type="GO" id="GO:0005524">
    <property type="term" value="F:ATP binding"/>
    <property type="evidence" value="ECO:0007669"/>
    <property type="project" value="UniProtKB-UniRule"/>
</dbReference>
<name>A0A6C2C997_9LACO</name>
<dbReference type="InterPro" id="IPR004821">
    <property type="entry name" value="Cyt_trans-like"/>
</dbReference>
<dbReference type="NCBIfam" id="TIGR00124">
    <property type="entry name" value="cit_ly_ligase"/>
    <property type="match status" value="1"/>
</dbReference>
<dbReference type="OrthoDB" id="9779753at2"/>
<evidence type="ECO:0000256" key="3">
    <source>
        <dbReference type="PIRNR" id="PIRNR005751"/>
    </source>
</evidence>